<name>A0A6V8NBX7_9BACT</name>
<sequence>MFVIGERQMEAMGKAMMERFVTITLDFIKMNFPEWSRNQTDDVLTVFVRTMITFSQEHGIRQEIGIQKLIAYKILFHYDIPLSPQLASILTKADMTEESKLEYFLRQFEDLSPLIKLTLEDVLDKWP</sequence>
<organism evidence="1 2">
    <name type="scientific">Geomonas limicola</name>
    <dbReference type="NCBI Taxonomy" id="2740186"/>
    <lineage>
        <taxon>Bacteria</taxon>
        <taxon>Pseudomonadati</taxon>
        <taxon>Thermodesulfobacteriota</taxon>
        <taxon>Desulfuromonadia</taxon>
        <taxon>Geobacterales</taxon>
        <taxon>Geobacteraceae</taxon>
        <taxon>Geomonas</taxon>
    </lineage>
</organism>
<dbReference type="Proteomes" id="UP000587586">
    <property type="component" value="Unassembled WGS sequence"/>
</dbReference>
<reference evidence="2" key="1">
    <citation type="submission" date="2020-06" db="EMBL/GenBank/DDBJ databases">
        <title>Draft genomic sequecing of Geomonas sp. Red745.</title>
        <authorList>
            <person name="Itoh H."/>
            <person name="Xu Z.X."/>
            <person name="Ushijima N."/>
            <person name="Masuda Y."/>
            <person name="Shiratori Y."/>
            <person name="Senoo K."/>
        </authorList>
    </citation>
    <scope>NUCLEOTIDE SEQUENCE [LARGE SCALE GENOMIC DNA]</scope>
    <source>
        <strain evidence="2">Red745</strain>
    </source>
</reference>
<gene>
    <name evidence="1" type="ORF">GMLC_36050</name>
</gene>
<comment type="caution">
    <text evidence="1">The sequence shown here is derived from an EMBL/GenBank/DDBJ whole genome shotgun (WGS) entry which is preliminary data.</text>
</comment>
<protein>
    <submittedName>
        <fullName evidence="1">Uncharacterized protein</fullName>
    </submittedName>
</protein>
<accession>A0A6V8NBX7</accession>
<dbReference type="AlphaFoldDB" id="A0A6V8NBX7"/>
<evidence type="ECO:0000313" key="1">
    <source>
        <dbReference type="EMBL" id="GFO70026.1"/>
    </source>
</evidence>
<keyword evidence="2" id="KW-1185">Reference proteome</keyword>
<evidence type="ECO:0000313" key="2">
    <source>
        <dbReference type="Proteomes" id="UP000587586"/>
    </source>
</evidence>
<dbReference type="EMBL" id="BLXZ01000008">
    <property type="protein sequence ID" value="GFO70026.1"/>
    <property type="molecule type" value="Genomic_DNA"/>
</dbReference>
<proteinExistence type="predicted"/>